<dbReference type="Pfam" id="PF12796">
    <property type="entry name" value="Ank_2"/>
    <property type="match status" value="1"/>
</dbReference>
<evidence type="ECO:0000313" key="6">
    <source>
        <dbReference type="EnsemblFungi" id="EJT79939"/>
    </source>
</evidence>
<dbReference type="EnsemblFungi" id="EJT79939">
    <property type="protein sequence ID" value="EJT79939"/>
    <property type="gene ID" value="GGTG_05021"/>
</dbReference>
<dbReference type="CDD" id="cd14688">
    <property type="entry name" value="bZIP_YAP"/>
    <property type="match status" value="1"/>
</dbReference>
<dbReference type="HOGENOM" id="CLU_056597_0_0_1"/>
<dbReference type="RefSeq" id="XP_009221084.1">
    <property type="nucleotide sequence ID" value="XM_009222820.1"/>
</dbReference>
<proteinExistence type="predicted"/>
<evidence type="ECO:0000256" key="3">
    <source>
        <dbReference type="PROSITE-ProRule" id="PRU00023"/>
    </source>
</evidence>
<feature type="region of interest" description="Disordered" evidence="4">
    <location>
        <begin position="167"/>
        <end position="233"/>
    </location>
</feature>
<dbReference type="PROSITE" id="PS50088">
    <property type="entry name" value="ANK_REPEAT"/>
    <property type="match status" value="2"/>
</dbReference>
<dbReference type="STRING" id="644352.J3NUR5"/>
<feature type="compositionally biased region" description="Basic and acidic residues" evidence="4">
    <location>
        <begin position="75"/>
        <end position="84"/>
    </location>
</feature>
<organism evidence="5">
    <name type="scientific">Gaeumannomyces tritici (strain R3-111a-1)</name>
    <name type="common">Wheat and barley take-all root rot fungus</name>
    <name type="synonym">Gaeumannomyces graminis var. tritici</name>
    <dbReference type="NCBI Taxonomy" id="644352"/>
    <lineage>
        <taxon>Eukaryota</taxon>
        <taxon>Fungi</taxon>
        <taxon>Dikarya</taxon>
        <taxon>Ascomycota</taxon>
        <taxon>Pezizomycotina</taxon>
        <taxon>Sordariomycetes</taxon>
        <taxon>Sordariomycetidae</taxon>
        <taxon>Magnaporthales</taxon>
        <taxon>Magnaporthaceae</taxon>
        <taxon>Gaeumannomyces</taxon>
    </lineage>
</organism>
<dbReference type="PROSITE" id="PS50297">
    <property type="entry name" value="ANK_REP_REGION"/>
    <property type="match status" value="2"/>
</dbReference>
<reference evidence="7" key="1">
    <citation type="submission" date="2010-07" db="EMBL/GenBank/DDBJ databases">
        <title>The genome sequence of Gaeumannomyces graminis var. tritici strain R3-111a-1.</title>
        <authorList>
            <consortium name="The Broad Institute Genome Sequencing Platform"/>
            <person name="Ma L.-J."/>
            <person name="Dead R."/>
            <person name="Young S."/>
            <person name="Zeng Q."/>
            <person name="Koehrsen M."/>
            <person name="Alvarado L."/>
            <person name="Berlin A."/>
            <person name="Chapman S.B."/>
            <person name="Chen Z."/>
            <person name="Freedman E."/>
            <person name="Gellesch M."/>
            <person name="Goldberg J."/>
            <person name="Griggs A."/>
            <person name="Gujja S."/>
            <person name="Heilman E.R."/>
            <person name="Heiman D."/>
            <person name="Hepburn T."/>
            <person name="Howarth C."/>
            <person name="Jen D."/>
            <person name="Larson L."/>
            <person name="Mehta T."/>
            <person name="Neiman D."/>
            <person name="Pearson M."/>
            <person name="Roberts A."/>
            <person name="Saif S."/>
            <person name="Shea T."/>
            <person name="Shenoy N."/>
            <person name="Sisk P."/>
            <person name="Stolte C."/>
            <person name="Sykes S."/>
            <person name="Walk T."/>
            <person name="White J."/>
            <person name="Yandava C."/>
            <person name="Haas B."/>
            <person name="Nusbaum C."/>
            <person name="Birren B."/>
        </authorList>
    </citation>
    <scope>NUCLEOTIDE SEQUENCE [LARGE SCALE GENOMIC DNA]</scope>
    <source>
        <strain evidence="7">R3-111a-1</strain>
    </source>
</reference>
<reference evidence="6" key="5">
    <citation type="submission" date="2018-04" db="UniProtKB">
        <authorList>
            <consortium name="EnsemblFungi"/>
        </authorList>
    </citation>
    <scope>IDENTIFICATION</scope>
    <source>
        <strain evidence="6">R3-111a-1</strain>
    </source>
</reference>
<reference evidence="5" key="3">
    <citation type="submission" date="2010-09" db="EMBL/GenBank/DDBJ databases">
        <title>Annotation of Gaeumannomyces graminis var. tritici R3-111a-1.</title>
        <authorList>
            <consortium name="The Broad Institute Genome Sequencing Platform"/>
            <person name="Ma L.-J."/>
            <person name="Dead R."/>
            <person name="Young S.K."/>
            <person name="Zeng Q."/>
            <person name="Gargeya S."/>
            <person name="Fitzgerald M."/>
            <person name="Haas B."/>
            <person name="Abouelleil A."/>
            <person name="Alvarado L."/>
            <person name="Arachchi H.M."/>
            <person name="Berlin A."/>
            <person name="Brown A."/>
            <person name="Chapman S.B."/>
            <person name="Chen Z."/>
            <person name="Dunbar C."/>
            <person name="Freedman E."/>
            <person name="Gearin G."/>
            <person name="Gellesch M."/>
            <person name="Goldberg J."/>
            <person name="Griggs A."/>
            <person name="Gujja S."/>
            <person name="Heiman D."/>
            <person name="Howarth C."/>
            <person name="Larson L."/>
            <person name="Lui A."/>
            <person name="MacDonald P.J.P."/>
            <person name="Mehta T."/>
            <person name="Montmayeur A."/>
            <person name="Murphy C."/>
            <person name="Neiman D."/>
            <person name="Pearson M."/>
            <person name="Priest M."/>
            <person name="Roberts A."/>
            <person name="Saif S."/>
            <person name="Shea T."/>
            <person name="Shenoy N."/>
            <person name="Sisk P."/>
            <person name="Stolte C."/>
            <person name="Sykes S."/>
            <person name="Yandava C."/>
            <person name="Wortman J."/>
            <person name="Nusbaum C."/>
            <person name="Birren B."/>
        </authorList>
    </citation>
    <scope>NUCLEOTIDE SEQUENCE</scope>
    <source>
        <strain evidence="5">R3-111a-1</strain>
    </source>
</reference>
<accession>J3NUR5</accession>
<feature type="compositionally biased region" description="Pro residues" evidence="4">
    <location>
        <begin position="208"/>
        <end position="222"/>
    </location>
</feature>
<dbReference type="GO" id="GO:0010468">
    <property type="term" value="P:regulation of gene expression"/>
    <property type="evidence" value="ECO:0007669"/>
    <property type="project" value="TreeGrafter"/>
</dbReference>
<feature type="compositionally biased region" description="Low complexity" evidence="4">
    <location>
        <begin position="328"/>
        <end position="352"/>
    </location>
</feature>
<dbReference type="Gene3D" id="1.25.40.20">
    <property type="entry name" value="Ankyrin repeat-containing domain"/>
    <property type="match status" value="1"/>
</dbReference>
<dbReference type="Proteomes" id="UP000006039">
    <property type="component" value="Unassembled WGS sequence"/>
</dbReference>
<keyword evidence="1" id="KW-0677">Repeat</keyword>
<dbReference type="GeneID" id="20345479"/>
<dbReference type="PANTHER" id="PTHR24124:SF14">
    <property type="entry name" value="CHROMOSOME UNDETERMINED SCAFFOLD_25, WHOLE GENOME SHOTGUN SEQUENCE"/>
    <property type="match status" value="1"/>
</dbReference>
<feature type="compositionally biased region" description="Low complexity" evidence="4">
    <location>
        <begin position="224"/>
        <end position="233"/>
    </location>
</feature>
<dbReference type="AlphaFoldDB" id="J3NUR5"/>
<evidence type="ECO:0000256" key="1">
    <source>
        <dbReference type="ARBA" id="ARBA00022737"/>
    </source>
</evidence>
<feature type="compositionally biased region" description="Polar residues" evidence="4">
    <location>
        <begin position="312"/>
        <end position="322"/>
    </location>
</feature>
<feature type="compositionally biased region" description="Polar residues" evidence="4">
    <location>
        <begin position="180"/>
        <end position="191"/>
    </location>
</feature>
<evidence type="ECO:0000256" key="2">
    <source>
        <dbReference type="ARBA" id="ARBA00023043"/>
    </source>
</evidence>
<evidence type="ECO:0000313" key="7">
    <source>
        <dbReference type="Proteomes" id="UP000006039"/>
    </source>
</evidence>
<dbReference type="OrthoDB" id="194358at2759"/>
<keyword evidence="7" id="KW-1185">Reference proteome</keyword>
<feature type="region of interest" description="Disordered" evidence="4">
    <location>
        <begin position="300"/>
        <end position="352"/>
    </location>
</feature>
<gene>
    <name evidence="6" type="primary">20345479</name>
    <name evidence="5" type="ORF">GGTG_05021</name>
</gene>
<feature type="region of interest" description="Disordered" evidence="4">
    <location>
        <begin position="75"/>
        <end position="102"/>
    </location>
</feature>
<dbReference type="SUPFAM" id="SSF48403">
    <property type="entry name" value="Ankyrin repeat"/>
    <property type="match status" value="1"/>
</dbReference>
<dbReference type="EMBL" id="GL385396">
    <property type="protein sequence ID" value="EJT79939.1"/>
    <property type="molecule type" value="Genomic_DNA"/>
</dbReference>
<feature type="repeat" description="ANK" evidence="3">
    <location>
        <begin position="401"/>
        <end position="424"/>
    </location>
</feature>
<dbReference type="GO" id="GO:0005634">
    <property type="term" value="C:nucleus"/>
    <property type="evidence" value="ECO:0007669"/>
    <property type="project" value="TreeGrafter"/>
</dbReference>
<dbReference type="InterPro" id="IPR002110">
    <property type="entry name" value="Ankyrin_rpt"/>
</dbReference>
<dbReference type="VEuPathDB" id="FungiDB:GGTG_05021"/>
<dbReference type="eggNOG" id="ENOG502SRF2">
    <property type="taxonomic scope" value="Eukaryota"/>
</dbReference>
<keyword evidence="2 3" id="KW-0040">ANK repeat</keyword>
<evidence type="ECO:0000256" key="4">
    <source>
        <dbReference type="SAM" id="MobiDB-lite"/>
    </source>
</evidence>
<dbReference type="SMART" id="SM00248">
    <property type="entry name" value="ANK"/>
    <property type="match status" value="2"/>
</dbReference>
<feature type="repeat" description="ANK" evidence="3">
    <location>
        <begin position="435"/>
        <end position="467"/>
    </location>
</feature>
<reference evidence="5" key="2">
    <citation type="submission" date="2010-07" db="EMBL/GenBank/DDBJ databases">
        <authorList>
            <consortium name="The Broad Institute Genome Sequencing Platform"/>
            <consortium name="Broad Institute Genome Sequencing Center for Infectious Disease"/>
            <person name="Ma L.-J."/>
            <person name="Dead R."/>
            <person name="Young S."/>
            <person name="Zeng Q."/>
            <person name="Koehrsen M."/>
            <person name="Alvarado L."/>
            <person name="Berlin A."/>
            <person name="Chapman S.B."/>
            <person name="Chen Z."/>
            <person name="Freedman E."/>
            <person name="Gellesch M."/>
            <person name="Goldberg J."/>
            <person name="Griggs A."/>
            <person name="Gujja S."/>
            <person name="Heilman E.R."/>
            <person name="Heiman D."/>
            <person name="Hepburn T."/>
            <person name="Howarth C."/>
            <person name="Jen D."/>
            <person name="Larson L."/>
            <person name="Mehta T."/>
            <person name="Neiman D."/>
            <person name="Pearson M."/>
            <person name="Roberts A."/>
            <person name="Saif S."/>
            <person name="Shea T."/>
            <person name="Shenoy N."/>
            <person name="Sisk P."/>
            <person name="Stolte C."/>
            <person name="Sykes S."/>
            <person name="Walk T."/>
            <person name="White J."/>
            <person name="Yandava C."/>
            <person name="Haas B."/>
            <person name="Nusbaum C."/>
            <person name="Birren B."/>
        </authorList>
    </citation>
    <scope>NUCLEOTIDE SEQUENCE</scope>
    <source>
        <strain evidence="5">R3-111a-1</strain>
    </source>
</reference>
<name>J3NUR5_GAET3</name>
<reference evidence="6" key="4">
    <citation type="journal article" date="2015" name="G3 (Bethesda)">
        <title>Genome sequences of three phytopathogenic species of the Magnaporthaceae family of fungi.</title>
        <authorList>
            <person name="Okagaki L.H."/>
            <person name="Nunes C.C."/>
            <person name="Sailsbery J."/>
            <person name="Clay B."/>
            <person name="Brown D."/>
            <person name="John T."/>
            <person name="Oh Y."/>
            <person name="Young N."/>
            <person name="Fitzgerald M."/>
            <person name="Haas B.J."/>
            <person name="Zeng Q."/>
            <person name="Young S."/>
            <person name="Adiconis X."/>
            <person name="Fan L."/>
            <person name="Levin J.Z."/>
            <person name="Mitchell T.K."/>
            <person name="Okubara P.A."/>
            <person name="Farman M.L."/>
            <person name="Kohn L.M."/>
            <person name="Birren B."/>
            <person name="Ma L.-J."/>
            <person name="Dean R.A."/>
        </authorList>
    </citation>
    <scope>NUCLEOTIDE SEQUENCE</scope>
    <source>
        <strain evidence="6">R3-111a-1</strain>
    </source>
</reference>
<dbReference type="InterPro" id="IPR036770">
    <property type="entry name" value="Ankyrin_rpt-contain_sf"/>
</dbReference>
<evidence type="ECO:0000313" key="5">
    <source>
        <dbReference type="EMBL" id="EJT79939.1"/>
    </source>
</evidence>
<sequence>MSFQPMPQQQLPMMNNSRSQTISYADLMKPDEDWRVLPDAAERRKIQNRLAQRAYRRNMRDRTKELEKLKKELAKLKENKEADQGRLSPRLTPPMQHQQVQRPPMPIMATPEDFLFDGSVQDAGMGMPTPQWATEPFPQANFADQGLHIDPGYFMAGTDASAPSIKRRRAGSATDEAMTPTRQNSGLSVGSGTFRPGHQRARSHTPMSSPPMVQPATPPPQPGASMADMQQQASQLLSLSPCGFNLGGGATDSMGLPPMDAGSPPFTLDGFTDPMQTGNFDQGLWTPPMPGSGSMYGSFLTPPTNDGAASPPWQQSTPSTMRSEAMGRSRSASASTVSRSSPFSSAASQFSAGSPNLKPVNVVGLNLNMNLDGCDDDSNSNNTNNTNNTNFADLPAPLTQTNSTLLHLAVAGGHIQVLQLLLQRCDVPINARDAAGYTALQRAVCAGRMEMVTMLLEAGADFSAGRQDEAPVEGCQAEMAADAAPAS</sequence>
<protein>
    <submittedName>
        <fullName evidence="5 6">Uncharacterized protein</fullName>
    </submittedName>
</protein>
<dbReference type="PANTHER" id="PTHR24124">
    <property type="entry name" value="ANKYRIN REPEAT FAMILY A"/>
    <property type="match status" value="1"/>
</dbReference>
<dbReference type="Gene3D" id="1.20.5.170">
    <property type="match status" value="1"/>
</dbReference>